<dbReference type="STRING" id="265719.SAMN04488509_10539"/>
<evidence type="ECO:0000256" key="1">
    <source>
        <dbReference type="SAM" id="MobiDB-lite"/>
    </source>
</evidence>
<dbReference type="EMBL" id="FNAG01000005">
    <property type="protein sequence ID" value="SDD66199.1"/>
    <property type="molecule type" value="Genomic_DNA"/>
</dbReference>
<dbReference type="Pfam" id="PF18582">
    <property type="entry name" value="HZS_alpha"/>
    <property type="match status" value="1"/>
</dbReference>
<proteinExistence type="predicted"/>
<organism evidence="4 5">
    <name type="scientific">Aquimonas voraii</name>
    <dbReference type="NCBI Taxonomy" id="265719"/>
    <lineage>
        <taxon>Bacteria</taxon>
        <taxon>Pseudomonadati</taxon>
        <taxon>Pseudomonadota</taxon>
        <taxon>Gammaproteobacteria</taxon>
        <taxon>Lysobacterales</taxon>
        <taxon>Lysobacteraceae</taxon>
        <taxon>Aquimonas</taxon>
    </lineage>
</organism>
<protein>
    <recommendedName>
        <fullName evidence="3">Hydrazine synthase alpha subunit middle domain-containing protein</fullName>
    </recommendedName>
</protein>
<feature type="region of interest" description="Disordered" evidence="1">
    <location>
        <begin position="397"/>
        <end position="429"/>
    </location>
</feature>
<feature type="signal peptide" evidence="2">
    <location>
        <begin position="1"/>
        <end position="27"/>
    </location>
</feature>
<name>A0A1G6WK89_9GAMM</name>
<feature type="chain" id="PRO_5011557258" description="Hydrazine synthase alpha subunit middle domain-containing protein" evidence="2">
    <location>
        <begin position="28"/>
        <end position="739"/>
    </location>
</feature>
<keyword evidence="5" id="KW-1185">Reference proteome</keyword>
<sequence length="739" mass="79581">MTRLPAFFGSIVLVLVAGMAAAPTAVAQTSPQTTPHPILFVTQMPISADFAAIGSVFANHRANMGLVGRGGDLYLRYPDGSLRNLTREAGFGTAAAFQGANAIAVRDPAVHWSGTKAVFSMVVGAPSQQYGADNFYWQLYEVSGLGQGQTAVITRVAQQPENYNNIQPTYGSDGAIIFASDRPRSGERHLYPQLDEYESTPTVSGLWKLSPAGELKLLEHSPSGSFDPLVDSSGRVVFSRWDHLQRDQQNEGSSNPYGAFNYSSEAANSQRTTDRTEHFPEPRVAAAGSQVQGLRFNHFFPWQVNQDGTAALTLNHVGRHELHSYFTRSFSNDANLRDFTPSGGNSYRLLNLLHLAEDPTQPGRFYALNAPEFGTLSGGQIIRFNAAMGANPDQMQLQSVTHPDTGGTTTTANHSGHYRNPLPLSDGSVIASHTASTGLARELGTRANPNPSHKYRLTRLSVANNGSLAASATPLLGETGIVRRVEYWDPDVRVTYEGPMWELSAVEVRARPAPPQTAEDIESPEQAAFAQAGVSLQAFREFLRERKLGVVVMRDVTTRDRADRQQPFNLRVDGSGYQNPPNPTGTVYTVSHMQFLQADQTRGLTMGGSSPRAGRRVLAVPMHESAAVGLNPAAPGAPAGSVRIAGDGSVAAFVPAGRALVWQSTAPNGEPVVRERYWLTVQAGEVRACDGCHGVNTASQSGQPASTQVADAFVDLLTRWQAENASQALRIFADSLEDG</sequence>
<dbReference type="RefSeq" id="WP_176764115.1">
    <property type="nucleotide sequence ID" value="NZ_FNAG01000005.1"/>
</dbReference>
<evidence type="ECO:0000313" key="4">
    <source>
        <dbReference type="EMBL" id="SDD66199.1"/>
    </source>
</evidence>
<evidence type="ECO:0000256" key="2">
    <source>
        <dbReference type="SAM" id="SignalP"/>
    </source>
</evidence>
<reference evidence="4 5" key="1">
    <citation type="submission" date="2016-10" db="EMBL/GenBank/DDBJ databases">
        <authorList>
            <person name="de Groot N.N."/>
        </authorList>
    </citation>
    <scope>NUCLEOTIDE SEQUENCE [LARGE SCALE GENOMIC DNA]</scope>
    <source>
        <strain evidence="4 5">DSM 16957</strain>
    </source>
</reference>
<feature type="domain" description="Hydrazine synthase alpha subunit middle" evidence="3">
    <location>
        <begin position="624"/>
        <end position="693"/>
    </location>
</feature>
<dbReference type="InterPro" id="IPR040698">
    <property type="entry name" value="HZS_alpha_mid"/>
</dbReference>
<evidence type="ECO:0000313" key="5">
    <source>
        <dbReference type="Proteomes" id="UP000199603"/>
    </source>
</evidence>
<dbReference type="Proteomes" id="UP000199603">
    <property type="component" value="Unassembled WGS sequence"/>
</dbReference>
<dbReference type="AlphaFoldDB" id="A0A1G6WK89"/>
<accession>A0A1G6WK89</accession>
<gene>
    <name evidence="4" type="ORF">SAMN04488509_10539</name>
</gene>
<evidence type="ECO:0000259" key="3">
    <source>
        <dbReference type="Pfam" id="PF18582"/>
    </source>
</evidence>
<keyword evidence="2" id="KW-0732">Signal</keyword>